<evidence type="ECO:0000256" key="4">
    <source>
        <dbReference type="ARBA" id="ARBA00022490"/>
    </source>
</evidence>
<dbReference type="GO" id="GO:0016491">
    <property type="term" value="F:oxidoreductase activity"/>
    <property type="evidence" value="ECO:0007669"/>
    <property type="project" value="UniProtKB-KW"/>
</dbReference>
<sequence>MSLPIVIIGSGFAAYQLVKTLRRQDTQQAITVITANGGDDYAKPDLSHVFTKGQSAKDLIKMSADDFANTYGISLLRHSRVESIDATQKTLRCNGESIAYRQLILATGARAFVPPFQGDAVGRIITLNGLEDYAASQAELKEAKSVLVIGAGLIGTEIAMDLASADKQVILTDRAEALLPSLLPDFVSAQLYQSLGNQGVTIELGTQVESLRQAEESIAISMENGHDYRVDAVVCAVGLRPNIRLAAEAGLQTNRGIVVDRQLRTSDPHIFALGDCAEIDGKVLAFLQPILLSANALAKTLLGQASNVVLPPMMVKVKTPRLPMQLSGNTANADASWQVSASSEGMTARAFDEEQQLIGFVVIGSHMKQGFSLLRELPASL</sequence>
<dbReference type="InterPro" id="IPR041364">
    <property type="entry name" value="Rbx-bd"/>
</dbReference>
<feature type="domain" description="Rubredoxin binding" evidence="10">
    <location>
        <begin position="308"/>
        <end position="377"/>
    </location>
</feature>
<evidence type="ECO:0000256" key="6">
    <source>
        <dbReference type="ARBA" id="ARBA00022827"/>
    </source>
</evidence>
<evidence type="ECO:0000256" key="5">
    <source>
        <dbReference type="ARBA" id="ARBA00022630"/>
    </source>
</evidence>
<keyword evidence="7 11" id="KW-0560">Oxidoreductase</keyword>
<dbReference type="PRINTS" id="PR00368">
    <property type="entry name" value="FADPNR"/>
</dbReference>
<proteinExistence type="inferred from homology"/>
<comment type="similarity">
    <text evidence="3">Belongs to the FAD-dependent oxidoreductase family.</text>
</comment>
<dbReference type="Gene3D" id="3.50.50.60">
    <property type="entry name" value="FAD/NAD(P)-binding domain"/>
    <property type="match status" value="2"/>
</dbReference>
<dbReference type="KEGG" id="sbk:SHEWBE_4440"/>
<organism evidence="11 12">
    <name type="scientific">Shewanella benthica</name>
    <dbReference type="NCBI Taxonomy" id="43661"/>
    <lineage>
        <taxon>Bacteria</taxon>
        <taxon>Pseudomonadati</taxon>
        <taxon>Pseudomonadota</taxon>
        <taxon>Gammaproteobacteria</taxon>
        <taxon>Alteromonadales</taxon>
        <taxon>Shewanellaceae</taxon>
        <taxon>Shewanella</taxon>
    </lineage>
</organism>
<dbReference type="Pfam" id="PF07992">
    <property type="entry name" value="Pyr_redox_2"/>
    <property type="match status" value="1"/>
</dbReference>
<dbReference type="Pfam" id="PF18113">
    <property type="entry name" value="Rbx_binding"/>
    <property type="match status" value="1"/>
</dbReference>
<feature type="domain" description="FAD/NAD(P)-binding" evidence="9">
    <location>
        <begin position="5"/>
        <end position="277"/>
    </location>
</feature>
<evidence type="ECO:0000256" key="8">
    <source>
        <dbReference type="ARBA" id="ARBA00023027"/>
    </source>
</evidence>
<name>A0A330MBK6_9GAMM</name>
<dbReference type="PANTHER" id="PTHR43429:SF3">
    <property type="entry name" value="NITRITE REDUCTASE [NAD(P)H]"/>
    <property type="match status" value="1"/>
</dbReference>
<accession>A0A330MBK6</accession>
<dbReference type="Gene3D" id="3.30.390.120">
    <property type="match status" value="1"/>
</dbReference>
<evidence type="ECO:0000313" key="12">
    <source>
        <dbReference type="Proteomes" id="UP000250123"/>
    </source>
</evidence>
<keyword evidence="4" id="KW-0963">Cytoplasm</keyword>
<evidence type="ECO:0000256" key="1">
    <source>
        <dbReference type="ARBA" id="ARBA00001974"/>
    </source>
</evidence>
<evidence type="ECO:0000313" key="11">
    <source>
        <dbReference type="EMBL" id="SQH78400.1"/>
    </source>
</evidence>
<evidence type="ECO:0000259" key="10">
    <source>
        <dbReference type="Pfam" id="PF18113"/>
    </source>
</evidence>
<evidence type="ECO:0000256" key="7">
    <source>
        <dbReference type="ARBA" id="ARBA00023002"/>
    </source>
</evidence>
<reference evidence="12" key="1">
    <citation type="submission" date="2018-06" db="EMBL/GenBank/DDBJ databases">
        <authorList>
            <person name="Cea G.-C."/>
            <person name="William W."/>
        </authorList>
    </citation>
    <scope>NUCLEOTIDE SEQUENCE [LARGE SCALE GENOMIC DNA]</scope>
    <source>
        <strain evidence="12">DB21MT-2</strain>
    </source>
</reference>
<keyword evidence="6" id="KW-0274">FAD</keyword>
<gene>
    <name evidence="11" type="primary">norW</name>
    <name evidence="11" type="ORF">SHEWBE_4440</name>
</gene>
<dbReference type="PANTHER" id="PTHR43429">
    <property type="entry name" value="PYRIDINE NUCLEOTIDE-DISULFIDE OXIDOREDUCTASE DOMAIN-CONTAINING"/>
    <property type="match status" value="1"/>
</dbReference>
<protein>
    <submittedName>
        <fullName evidence="11">NADH:flavorubredoxin oxidoreductase</fullName>
        <ecNumber evidence="11">1.18.1.-</ecNumber>
    </submittedName>
</protein>
<keyword evidence="5" id="KW-0285">Flavoprotein</keyword>
<dbReference type="EC" id="1.18.1.-" evidence="11"/>
<evidence type="ECO:0000259" key="9">
    <source>
        <dbReference type="Pfam" id="PF07992"/>
    </source>
</evidence>
<dbReference type="SUPFAM" id="SSF51905">
    <property type="entry name" value="FAD/NAD(P)-binding domain"/>
    <property type="match status" value="1"/>
</dbReference>
<dbReference type="InterPro" id="IPR023753">
    <property type="entry name" value="FAD/NAD-binding_dom"/>
</dbReference>
<comment type="cofactor">
    <cofactor evidence="1">
        <name>FAD</name>
        <dbReference type="ChEBI" id="CHEBI:57692"/>
    </cofactor>
</comment>
<dbReference type="PRINTS" id="PR00469">
    <property type="entry name" value="PNDRDTASEII"/>
</dbReference>
<dbReference type="InterPro" id="IPR036188">
    <property type="entry name" value="FAD/NAD-bd_sf"/>
</dbReference>
<evidence type="ECO:0000256" key="3">
    <source>
        <dbReference type="ARBA" id="ARBA00006442"/>
    </source>
</evidence>
<dbReference type="NCBIfam" id="NF003437">
    <property type="entry name" value="PRK04965.1"/>
    <property type="match status" value="1"/>
</dbReference>
<comment type="subcellular location">
    <subcellularLocation>
        <location evidence="2">Cytoplasm</location>
    </subcellularLocation>
</comment>
<dbReference type="GO" id="GO:0005737">
    <property type="term" value="C:cytoplasm"/>
    <property type="evidence" value="ECO:0007669"/>
    <property type="project" value="UniProtKB-SubCell"/>
</dbReference>
<dbReference type="EMBL" id="LS483452">
    <property type="protein sequence ID" value="SQH78400.1"/>
    <property type="molecule type" value="Genomic_DNA"/>
</dbReference>
<evidence type="ECO:0000256" key="2">
    <source>
        <dbReference type="ARBA" id="ARBA00004496"/>
    </source>
</evidence>
<dbReference type="OrthoDB" id="9808980at2"/>
<dbReference type="InterPro" id="IPR050260">
    <property type="entry name" value="FAD-bd_OxRdtase"/>
</dbReference>
<dbReference type="RefSeq" id="WP_112353940.1">
    <property type="nucleotide sequence ID" value="NZ_LS483452.1"/>
</dbReference>
<keyword evidence="8" id="KW-0520">NAD</keyword>
<dbReference type="Proteomes" id="UP000250123">
    <property type="component" value="Chromosome SHEWBE"/>
</dbReference>
<dbReference type="AlphaFoldDB" id="A0A330MBK6"/>